<dbReference type="RefSeq" id="WP_301240186.1">
    <property type="nucleotide sequence ID" value="NZ_JANRHH010000052.1"/>
</dbReference>
<accession>A0ABT8IQU7</accession>
<evidence type="ECO:0000313" key="3">
    <source>
        <dbReference type="Proteomes" id="UP001174196"/>
    </source>
</evidence>
<proteinExistence type="predicted"/>
<dbReference type="EMBL" id="JANRHH010000052">
    <property type="protein sequence ID" value="MDN4595173.1"/>
    <property type="molecule type" value="Genomic_DNA"/>
</dbReference>
<feature type="chain" id="PRO_5046313248" evidence="1">
    <location>
        <begin position="22"/>
        <end position="333"/>
    </location>
</feature>
<name>A0ABT8IQU7_9BACL</name>
<sequence>MNRWFARFMLMILLLLLTSCAASDLGFYRAEVGVIYTDALRKDSELVFFGPGGNRVGSRSFNEMGIFRIVQDERGDWLLPVQFGEGWIRLTREGKETKESLRQFPIDVLSKPGILMASYNSGLNTNTLEIELKKEGRTYHVVLDGFLRVLEADERRVYVFADLVSAKKSLLYVLDRKTGKVEREIPLETGEADDILLSGGRVLLSSRSGGGRIAVVEKKNWQVRYVTLPFAEPQYLLPDGDQILVTHAGAEGRISILDAATLRVRGTVQLPQPIYKVRQANGKLYVLTQVHSREKGGEIGVYSIKDWKRERRWYLPVVRDTLVQDLEVVGRGR</sequence>
<reference evidence="2" key="1">
    <citation type="submission" date="2022-08" db="EMBL/GenBank/DDBJ databases">
        <title>Polycladomyces zharkentsis sp. nov., a novel thermophilic CMC and starch-degrading bacterium isolated from a geothermal spring in Kazakhstan.</title>
        <authorList>
            <person name="Mashzhan A."/>
            <person name="Kistaubaeva A."/>
            <person name="Javier-Lopez R."/>
            <person name="Birkeland N.-K."/>
        </authorList>
    </citation>
    <scope>NUCLEOTIDE SEQUENCE</scope>
    <source>
        <strain evidence="2">KSR 13</strain>
    </source>
</reference>
<comment type="caution">
    <text evidence="2">The sequence shown here is derived from an EMBL/GenBank/DDBJ whole genome shotgun (WGS) entry which is preliminary data.</text>
</comment>
<dbReference type="InterPro" id="IPR011048">
    <property type="entry name" value="Haem_d1_sf"/>
</dbReference>
<protein>
    <submittedName>
        <fullName evidence="2">PQQ-like beta-propeller repeat protein</fullName>
    </submittedName>
</protein>
<dbReference type="PROSITE" id="PS51257">
    <property type="entry name" value="PROKAR_LIPOPROTEIN"/>
    <property type="match status" value="1"/>
</dbReference>
<feature type="signal peptide" evidence="1">
    <location>
        <begin position="1"/>
        <end position="21"/>
    </location>
</feature>
<keyword evidence="3" id="KW-1185">Reference proteome</keyword>
<organism evidence="2 3">
    <name type="scientific">Polycladomyces subterraneus</name>
    <dbReference type="NCBI Taxonomy" id="1016997"/>
    <lineage>
        <taxon>Bacteria</taxon>
        <taxon>Bacillati</taxon>
        <taxon>Bacillota</taxon>
        <taxon>Bacilli</taxon>
        <taxon>Bacillales</taxon>
        <taxon>Thermoactinomycetaceae</taxon>
        <taxon>Polycladomyces</taxon>
    </lineage>
</organism>
<gene>
    <name evidence="2" type="ORF">NWF35_14985</name>
</gene>
<dbReference type="Gene3D" id="2.130.10.10">
    <property type="entry name" value="YVTN repeat-like/Quinoprotein amine dehydrogenase"/>
    <property type="match status" value="1"/>
</dbReference>
<dbReference type="SUPFAM" id="SSF51004">
    <property type="entry name" value="C-terminal (heme d1) domain of cytochrome cd1-nitrite reductase"/>
    <property type="match status" value="1"/>
</dbReference>
<dbReference type="InterPro" id="IPR015943">
    <property type="entry name" value="WD40/YVTN_repeat-like_dom_sf"/>
</dbReference>
<dbReference type="Proteomes" id="UP001174196">
    <property type="component" value="Unassembled WGS sequence"/>
</dbReference>
<evidence type="ECO:0000313" key="2">
    <source>
        <dbReference type="EMBL" id="MDN4595173.1"/>
    </source>
</evidence>
<evidence type="ECO:0000256" key="1">
    <source>
        <dbReference type="SAM" id="SignalP"/>
    </source>
</evidence>
<keyword evidence="1" id="KW-0732">Signal</keyword>